<gene>
    <name evidence="2" type="ORF">RIF29_30365</name>
</gene>
<dbReference type="Proteomes" id="UP001372338">
    <property type="component" value="Unassembled WGS sequence"/>
</dbReference>
<reference evidence="2 3" key="1">
    <citation type="submission" date="2024-01" db="EMBL/GenBank/DDBJ databases">
        <title>The genomes of 5 underutilized Papilionoideae crops provide insights into root nodulation and disease resistanc.</title>
        <authorList>
            <person name="Yuan L."/>
        </authorList>
    </citation>
    <scope>NUCLEOTIDE SEQUENCE [LARGE SCALE GENOMIC DNA]</scope>
    <source>
        <strain evidence="2">ZHUSHIDOU_FW_LH</strain>
        <tissue evidence="2">Leaf</tissue>
    </source>
</reference>
<protein>
    <submittedName>
        <fullName evidence="2">Uncharacterized protein</fullName>
    </submittedName>
</protein>
<proteinExistence type="predicted"/>
<sequence>MYDDNDKEPESKRAVVQIALDDEHAGAVEELLAGVLEVGIVVVVEVIEADDAVAAALQGVGDMRANEAGSVGDEDGAVGGGGAAGGFGDALPSRSRPRCRRGYGGG</sequence>
<feature type="compositionally biased region" description="Gly residues" evidence="1">
    <location>
        <begin position="77"/>
        <end position="88"/>
    </location>
</feature>
<dbReference type="EMBL" id="JAYWIO010000006">
    <property type="protein sequence ID" value="KAK7256837.1"/>
    <property type="molecule type" value="Genomic_DNA"/>
</dbReference>
<feature type="compositionally biased region" description="Basic residues" evidence="1">
    <location>
        <begin position="95"/>
        <end position="106"/>
    </location>
</feature>
<evidence type="ECO:0000313" key="3">
    <source>
        <dbReference type="Proteomes" id="UP001372338"/>
    </source>
</evidence>
<feature type="region of interest" description="Disordered" evidence="1">
    <location>
        <begin position="71"/>
        <end position="106"/>
    </location>
</feature>
<organism evidence="2 3">
    <name type="scientific">Crotalaria pallida</name>
    <name type="common">Smooth rattlebox</name>
    <name type="synonym">Crotalaria striata</name>
    <dbReference type="NCBI Taxonomy" id="3830"/>
    <lineage>
        <taxon>Eukaryota</taxon>
        <taxon>Viridiplantae</taxon>
        <taxon>Streptophyta</taxon>
        <taxon>Embryophyta</taxon>
        <taxon>Tracheophyta</taxon>
        <taxon>Spermatophyta</taxon>
        <taxon>Magnoliopsida</taxon>
        <taxon>eudicotyledons</taxon>
        <taxon>Gunneridae</taxon>
        <taxon>Pentapetalae</taxon>
        <taxon>rosids</taxon>
        <taxon>fabids</taxon>
        <taxon>Fabales</taxon>
        <taxon>Fabaceae</taxon>
        <taxon>Papilionoideae</taxon>
        <taxon>50 kb inversion clade</taxon>
        <taxon>genistoids sensu lato</taxon>
        <taxon>core genistoids</taxon>
        <taxon>Crotalarieae</taxon>
        <taxon>Crotalaria</taxon>
    </lineage>
</organism>
<evidence type="ECO:0000256" key="1">
    <source>
        <dbReference type="SAM" id="MobiDB-lite"/>
    </source>
</evidence>
<accession>A0AAN9HWM9</accession>
<comment type="caution">
    <text evidence="2">The sequence shown here is derived from an EMBL/GenBank/DDBJ whole genome shotgun (WGS) entry which is preliminary data.</text>
</comment>
<keyword evidence="3" id="KW-1185">Reference proteome</keyword>
<evidence type="ECO:0000313" key="2">
    <source>
        <dbReference type="EMBL" id="KAK7256837.1"/>
    </source>
</evidence>
<name>A0AAN9HWM9_CROPI</name>
<dbReference type="AlphaFoldDB" id="A0AAN9HWM9"/>